<evidence type="ECO:0000313" key="3">
    <source>
        <dbReference type="Proteomes" id="UP000427906"/>
    </source>
</evidence>
<reference evidence="2 3" key="1">
    <citation type="submission" date="2019-11" db="EMBL/GenBank/DDBJ databases">
        <title>Comparative genomics of hydrocarbon-degrading Desulfosarcina strains.</title>
        <authorList>
            <person name="Watanabe M."/>
            <person name="Kojima H."/>
            <person name="Fukui M."/>
        </authorList>
    </citation>
    <scope>NUCLEOTIDE SEQUENCE [LARGE SCALE GENOMIC DNA]</scope>
    <source>
        <strain evidence="2 3">PL12</strain>
    </source>
</reference>
<evidence type="ECO:0000256" key="1">
    <source>
        <dbReference type="SAM" id="Coils"/>
    </source>
</evidence>
<protein>
    <submittedName>
        <fullName evidence="2">Uncharacterized protein</fullName>
    </submittedName>
</protein>
<organism evidence="2 3">
    <name type="scientific">Desulfosarcina alkanivorans</name>
    <dbReference type="NCBI Taxonomy" id="571177"/>
    <lineage>
        <taxon>Bacteria</taxon>
        <taxon>Pseudomonadati</taxon>
        <taxon>Thermodesulfobacteriota</taxon>
        <taxon>Desulfobacteria</taxon>
        <taxon>Desulfobacterales</taxon>
        <taxon>Desulfosarcinaceae</taxon>
        <taxon>Desulfosarcina</taxon>
    </lineage>
</organism>
<keyword evidence="3" id="KW-1185">Reference proteome</keyword>
<dbReference type="KEGG" id="dalk:DSCA_56860"/>
<dbReference type="EMBL" id="AP021874">
    <property type="protein sequence ID" value="BBO71756.1"/>
    <property type="molecule type" value="Genomic_DNA"/>
</dbReference>
<dbReference type="Gene3D" id="1.10.287.1490">
    <property type="match status" value="1"/>
</dbReference>
<sequence length="207" mass="23650">MRIFTGRSPDTLLPAIKGIGIQGHNKASTKIESHDSDGQVHTQLDKPVKLDTNGKQLDTLVSELKHANARVGELQSASAEQQHIIVNNNQTLTSLKDELQNEKKTNERLQFELSKKNFSIADLEERVYKLRDIIIRYETAMDQNKIDIKKLKNQLANLKLKINEQQNLPDVNDNKEASEKANEMIETQYDPPNPNDIIDWVIKKRSE</sequence>
<accession>A0A5K7YR87</accession>
<dbReference type="AlphaFoldDB" id="A0A5K7YR87"/>
<proteinExistence type="predicted"/>
<dbReference type="Proteomes" id="UP000427906">
    <property type="component" value="Chromosome"/>
</dbReference>
<evidence type="ECO:0000313" key="2">
    <source>
        <dbReference type="EMBL" id="BBO71756.1"/>
    </source>
</evidence>
<feature type="coiled-coil region" evidence="1">
    <location>
        <begin position="57"/>
        <end position="168"/>
    </location>
</feature>
<keyword evidence="1" id="KW-0175">Coiled coil</keyword>
<name>A0A5K7YR87_9BACT</name>
<gene>
    <name evidence="2" type="ORF">DSCA_56860</name>
</gene>